<dbReference type="InterPro" id="IPR008271">
    <property type="entry name" value="Ser/Thr_kinase_AS"/>
</dbReference>
<keyword evidence="11" id="KW-0325">Glycoprotein</keyword>
<feature type="signal peptide" evidence="13">
    <location>
        <begin position="1"/>
        <end position="23"/>
    </location>
</feature>
<dbReference type="InterPro" id="IPR017441">
    <property type="entry name" value="Protein_kinase_ATP_BS"/>
</dbReference>
<evidence type="ECO:0000256" key="6">
    <source>
        <dbReference type="ARBA" id="ARBA00022741"/>
    </source>
</evidence>
<evidence type="ECO:0000256" key="2">
    <source>
        <dbReference type="ARBA" id="ARBA00022527"/>
    </source>
</evidence>
<dbReference type="GO" id="GO:0010038">
    <property type="term" value="P:response to metal ion"/>
    <property type="evidence" value="ECO:0007669"/>
    <property type="project" value="UniProtKB-ARBA"/>
</dbReference>
<evidence type="ECO:0000259" key="14">
    <source>
        <dbReference type="PROSITE" id="PS50011"/>
    </source>
</evidence>
<accession>A0A834GFH5</accession>
<keyword evidence="16" id="KW-1185">Reference proteome</keyword>
<dbReference type="InterPro" id="IPR001245">
    <property type="entry name" value="Ser-Thr/Tyr_kinase_cat_dom"/>
</dbReference>
<protein>
    <recommendedName>
        <fullName evidence="14">Protein kinase domain-containing protein</fullName>
    </recommendedName>
</protein>
<comment type="subcellular location">
    <subcellularLocation>
        <location evidence="1">Membrane</location>
        <topology evidence="1">Single-pass type I membrane protein</topology>
    </subcellularLocation>
</comment>
<dbReference type="Gene3D" id="2.60.120.430">
    <property type="entry name" value="Galactose-binding lectin"/>
    <property type="match status" value="2"/>
</dbReference>
<dbReference type="SUPFAM" id="SSF56112">
    <property type="entry name" value="Protein kinase-like (PK-like)"/>
    <property type="match status" value="2"/>
</dbReference>
<dbReference type="GO" id="GO:0009506">
    <property type="term" value="C:plasmodesma"/>
    <property type="evidence" value="ECO:0007669"/>
    <property type="project" value="TreeGrafter"/>
</dbReference>
<keyword evidence="2" id="KW-0723">Serine/threonine-protein kinase</keyword>
<evidence type="ECO:0000256" key="9">
    <source>
        <dbReference type="ARBA" id="ARBA00022989"/>
    </source>
</evidence>
<dbReference type="Gene3D" id="3.30.200.20">
    <property type="entry name" value="Phosphorylase Kinase, domain 1"/>
    <property type="match status" value="2"/>
</dbReference>
<evidence type="ECO:0000256" key="10">
    <source>
        <dbReference type="ARBA" id="ARBA00023136"/>
    </source>
</evidence>
<name>A0A834GFH5_RHOSS</name>
<dbReference type="PANTHER" id="PTHR27003:SF467">
    <property type="entry name" value="PROTEIN KINASE DOMAIN-CONTAINING PROTEIN"/>
    <property type="match status" value="1"/>
</dbReference>
<feature type="domain" description="Protein kinase" evidence="14">
    <location>
        <begin position="512"/>
        <end position="793"/>
    </location>
</feature>
<reference evidence="15" key="1">
    <citation type="submission" date="2019-11" db="EMBL/GenBank/DDBJ databases">
        <authorList>
            <person name="Liu Y."/>
            <person name="Hou J."/>
            <person name="Li T.-Q."/>
            <person name="Guan C.-H."/>
            <person name="Wu X."/>
            <person name="Wu H.-Z."/>
            <person name="Ling F."/>
            <person name="Zhang R."/>
            <person name="Shi X.-G."/>
            <person name="Ren J.-P."/>
            <person name="Chen E.-F."/>
            <person name="Sun J.-M."/>
        </authorList>
    </citation>
    <scope>NUCLEOTIDE SEQUENCE</scope>
    <source>
        <strain evidence="15">Adult_tree_wgs_1</strain>
        <tissue evidence="15">Leaves</tissue>
    </source>
</reference>
<sequence length="1302" mass="145823">MSTRYALVLVLVPLFFLLPHILSITVQIPTPYPPVDNLAINCGSLGNSTTRDGRGWTGDIGSKFSQLQQGKSKSLTSKAFHQYSDTVHPVPYMTARISRSQFSYTFKVNPGQKFIRLHFHPVSYPGFKRSNAIFTVKAGRYTLLSNFSASLTADALGLRCFVKEFCLNVGESTALTISFFPSPSSPSEAAYAFINGIEIVSMPTGLYYTQGNDPGAFVAGQTYRFYIENSTALEMIQRLNVGGSTISSFEDSGMFREWSEDSNQLVESSVIPISTTIPIKYTSIPIHIAPQKLYQTMWSVGPTKQSGQLNNFTWKLPVDVGFRYLVRLHFCELEYAIKDIGQREFCIIINEHIAEACADIFKWSGEIGVAVYRDYVVKMEGHIIEGKRDLVIATRPHCHGRRSKHAIDPILNGVEIFKLSNLDNNLAGPNPESLADDRTSKDPMPGKLTLAGEGGKVIVNGVIIILTLLNIVVHQLCIWAENSGQKTISKSSPKESCRRFSLDEMHLATNNFDDAFTIGRGGFGKVYKGIINEGATIVAIKRLNSASKQGAHEFWTEIEMLSQLQHTHLVALIGYCDDCQEMMLVYEYMAHGTLADHIYKNRRNDDGISGLTWVKRLSICIGAARGLNYLHMDTNLRVIHRDVKSTNILLDENWVAKISDFGLSKMGNSCQSGSHVSTNVKGTFGYLDPEYFCTRRLTRKSDVYAFGVVLLEVLCGRPAVDMKLEEEQHSLALWAQHCIRDGIVHQIIDPHLKTQILPNCLKVFVEVAMKCLHDYSKDRPTMDDVVRCLELALAAQETSISCTKEDISIDGGADDGQIVDADVQYMESPIYGLDNTPLSVKRTKLTITKVVQSMVVTFKGKDLQKKKAKDLGSDSPGGGSSWWWLWKPSTHSTKKPNGKRLPPLLEDLCCHLSLAEIQAATNNFDCNLIIGHYPKSYKGYIDNGRLAVVIRRYEPGSREACQCWDNLEILAELRHINLLSPIGYCCDQGEMILVYNYLGNGSLHDHLFGMHTDPLPWKRRLEICIGIGQGLEYLHAGTRHAVIHSDIKAFNILLDHDWVPKVSDLMSFYVLESCSMATTSTIVGTYGYLAPEYRLMGFVTEKIDVYSLGVVLLQVLSGLEVFSTNWPSVDYFRSCMNRKCIDPIVVASTRDWHLVDYFKSCLERKCIDHIIDPYLMGKISPECFREFVKLSWSCLLDRGIKRPSMDYLVGRLQLVLQLLETSGDHFQFGGESRGETTEMSYKVAVAQAYNDALFNDSEPFFLGSDCFATNTSQTSFPVLVNQFEMSCATFDDSDYYSSNLAR</sequence>
<dbReference type="GO" id="GO:0004674">
    <property type="term" value="F:protein serine/threonine kinase activity"/>
    <property type="evidence" value="ECO:0007669"/>
    <property type="project" value="UniProtKB-KW"/>
</dbReference>
<evidence type="ECO:0000313" key="15">
    <source>
        <dbReference type="EMBL" id="KAF7130407.1"/>
    </source>
</evidence>
<keyword evidence="3" id="KW-0808">Transferase</keyword>
<dbReference type="InterPro" id="IPR000719">
    <property type="entry name" value="Prot_kinase_dom"/>
</dbReference>
<evidence type="ECO:0000256" key="13">
    <source>
        <dbReference type="SAM" id="SignalP"/>
    </source>
</evidence>
<dbReference type="InterPro" id="IPR045272">
    <property type="entry name" value="ANXUR1/2-like"/>
</dbReference>
<evidence type="ECO:0000256" key="4">
    <source>
        <dbReference type="ARBA" id="ARBA00022692"/>
    </source>
</evidence>
<dbReference type="InterPro" id="IPR024788">
    <property type="entry name" value="Malectin-like_Carb-bd_dom"/>
</dbReference>
<keyword evidence="8 12" id="KW-0067">ATP-binding</keyword>
<dbReference type="FunFam" id="2.60.120.430:FF:000007">
    <property type="entry name" value="FERONIA receptor-like kinase"/>
    <property type="match status" value="1"/>
</dbReference>
<evidence type="ECO:0000256" key="1">
    <source>
        <dbReference type="ARBA" id="ARBA00004479"/>
    </source>
</evidence>
<dbReference type="Pfam" id="PF12819">
    <property type="entry name" value="Malectin_like"/>
    <property type="match status" value="1"/>
</dbReference>
<evidence type="ECO:0000256" key="11">
    <source>
        <dbReference type="ARBA" id="ARBA00023180"/>
    </source>
</evidence>
<dbReference type="EMBL" id="WJXA01000010">
    <property type="protein sequence ID" value="KAF7130407.1"/>
    <property type="molecule type" value="Genomic_DNA"/>
</dbReference>
<proteinExistence type="predicted"/>
<dbReference type="InterPro" id="IPR011009">
    <property type="entry name" value="Kinase-like_dom_sf"/>
</dbReference>
<dbReference type="GO" id="GO:0004714">
    <property type="term" value="F:transmembrane receptor protein tyrosine kinase activity"/>
    <property type="evidence" value="ECO:0007669"/>
    <property type="project" value="InterPro"/>
</dbReference>
<dbReference type="FunFam" id="1.10.510.10:FF:000252">
    <property type="entry name" value="Receptor-like protein kinase FERONIA"/>
    <property type="match status" value="1"/>
</dbReference>
<dbReference type="SMART" id="SM00220">
    <property type="entry name" value="S_TKc"/>
    <property type="match status" value="1"/>
</dbReference>
<feature type="chain" id="PRO_5032727593" description="Protein kinase domain-containing protein" evidence="13">
    <location>
        <begin position="24"/>
        <end position="1302"/>
    </location>
</feature>
<dbReference type="GO" id="GO:0005524">
    <property type="term" value="F:ATP binding"/>
    <property type="evidence" value="ECO:0007669"/>
    <property type="project" value="UniProtKB-UniRule"/>
</dbReference>
<feature type="domain" description="Protein kinase" evidence="14">
    <location>
        <begin position="922"/>
        <end position="1216"/>
    </location>
</feature>
<dbReference type="PROSITE" id="PS00108">
    <property type="entry name" value="PROTEIN_KINASE_ST"/>
    <property type="match status" value="2"/>
</dbReference>
<dbReference type="Pfam" id="PF07714">
    <property type="entry name" value="PK_Tyr_Ser-Thr"/>
    <property type="match status" value="1"/>
</dbReference>
<evidence type="ECO:0000256" key="7">
    <source>
        <dbReference type="ARBA" id="ARBA00022777"/>
    </source>
</evidence>
<feature type="binding site" evidence="12">
    <location>
        <position position="541"/>
    </location>
    <ligand>
        <name>ATP</name>
        <dbReference type="ChEBI" id="CHEBI:30616"/>
    </ligand>
</feature>
<comment type="caution">
    <text evidence="15">The sequence shown here is derived from an EMBL/GenBank/DDBJ whole genome shotgun (WGS) entry which is preliminary data.</text>
</comment>
<keyword evidence="9" id="KW-1133">Transmembrane helix</keyword>
<organism evidence="15 16">
    <name type="scientific">Rhododendron simsii</name>
    <name type="common">Sims's rhododendron</name>
    <dbReference type="NCBI Taxonomy" id="118357"/>
    <lineage>
        <taxon>Eukaryota</taxon>
        <taxon>Viridiplantae</taxon>
        <taxon>Streptophyta</taxon>
        <taxon>Embryophyta</taxon>
        <taxon>Tracheophyta</taxon>
        <taxon>Spermatophyta</taxon>
        <taxon>Magnoliopsida</taxon>
        <taxon>eudicotyledons</taxon>
        <taxon>Gunneridae</taxon>
        <taxon>Pentapetalae</taxon>
        <taxon>asterids</taxon>
        <taxon>Ericales</taxon>
        <taxon>Ericaceae</taxon>
        <taxon>Ericoideae</taxon>
        <taxon>Rhodoreae</taxon>
        <taxon>Rhododendron</taxon>
    </lineage>
</organism>
<dbReference type="GO" id="GO:0005886">
    <property type="term" value="C:plasma membrane"/>
    <property type="evidence" value="ECO:0007669"/>
    <property type="project" value="TreeGrafter"/>
</dbReference>
<dbReference type="FunFam" id="2.60.120.430:FF:000003">
    <property type="entry name" value="FERONIA receptor-like kinase"/>
    <property type="match status" value="1"/>
</dbReference>
<dbReference type="PANTHER" id="PTHR27003">
    <property type="entry name" value="OS07G0166700 PROTEIN"/>
    <property type="match status" value="1"/>
</dbReference>
<dbReference type="Pfam" id="PF00069">
    <property type="entry name" value="Pkinase"/>
    <property type="match status" value="1"/>
</dbReference>
<evidence type="ECO:0000313" key="16">
    <source>
        <dbReference type="Proteomes" id="UP000626092"/>
    </source>
</evidence>
<dbReference type="Gene3D" id="1.10.510.10">
    <property type="entry name" value="Transferase(Phosphotransferase) domain 1"/>
    <property type="match status" value="2"/>
</dbReference>
<evidence type="ECO:0000256" key="3">
    <source>
        <dbReference type="ARBA" id="ARBA00022679"/>
    </source>
</evidence>
<keyword evidence="6 12" id="KW-0547">Nucleotide-binding</keyword>
<keyword evidence="5 13" id="KW-0732">Signal</keyword>
<keyword evidence="7" id="KW-0418">Kinase</keyword>
<evidence type="ECO:0000256" key="8">
    <source>
        <dbReference type="ARBA" id="ARBA00022840"/>
    </source>
</evidence>
<dbReference type="Proteomes" id="UP000626092">
    <property type="component" value="Unassembled WGS sequence"/>
</dbReference>
<keyword evidence="10" id="KW-0472">Membrane</keyword>
<dbReference type="PROSITE" id="PS00107">
    <property type="entry name" value="PROTEIN_KINASE_ATP"/>
    <property type="match status" value="1"/>
</dbReference>
<evidence type="ECO:0000256" key="5">
    <source>
        <dbReference type="ARBA" id="ARBA00022729"/>
    </source>
</evidence>
<keyword evidence="4" id="KW-0812">Transmembrane</keyword>
<dbReference type="PROSITE" id="PS50011">
    <property type="entry name" value="PROTEIN_KINASE_DOM"/>
    <property type="match status" value="2"/>
</dbReference>
<dbReference type="FunFam" id="3.30.200.20:FF:000039">
    <property type="entry name" value="receptor-like protein kinase FERONIA"/>
    <property type="match status" value="1"/>
</dbReference>
<dbReference type="CDD" id="cd14066">
    <property type="entry name" value="STKc_IRAK"/>
    <property type="match status" value="1"/>
</dbReference>
<evidence type="ECO:0000256" key="12">
    <source>
        <dbReference type="PROSITE-ProRule" id="PRU10141"/>
    </source>
</evidence>
<dbReference type="OrthoDB" id="1720310at2759"/>
<gene>
    <name evidence="15" type="ORF">RHSIM_Rhsim10G0055300</name>
</gene>